<dbReference type="Proteomes" id="UP000189810">
    <property type="component" value="Chromosome I"/>
</dbReference>
<dbReference type="CDD" id="cd02775">
    <property type="entry name" value="MopB_CT"/>
    <property type="match status" value="1"/>
</dbReference>
<dbReference type="Pfam" id="PF04879">
    <property type="entry name" value="Molybdop_Fe4S4"/>
    <property type="match status" value="1"/>
</dbReference>
<name>A0A1M6T215_9AQUI</name>
<evidence type="ECO:0000313" key="5">
    <source>
        <dbReference type="EMBL" id="SHK50949.1"/>
    </source>
</evidence>
<dbReference type="PANTHER" id="PTHR43742">
    <property type="entry name" value="TRIMETHYLAMINE-N-OXIDE REDUCTASE"/>
    <property type="match status" value="1"/>
</dbReference>
<dbReference type="AlphaFoldDB" id="A0A1M6T215"/>
<dbReference type="CDD" id="cd00368">
    <property type="entry name" value="Molybdopterin-Binding"/>
    <property type="match status" value="1"/>
</dbReference>
<dbReference type="InterPro" id="IPR050612">
    <property type="entry name" value="Prok_Mopterin_Oxidored"/>
</dbReference>
<dbReference type="Gene3D" id="3.30.200.210">
    <property type="match status" value="1"/>
</dbReference>
<dbReference type="OrthoDB" id="9864at2"/>
<feature type="domain" description="4Fe-4S Mo/W bis-MGD-type" evidence="4">
    <location>
        <begin position="16"/>
        <end position="70"/>
    </location>
</feature>
<dbReference type="InterPro" id="IPR006657">
    <property type="entry name" value="MoPterin_dinucl-bd_dom"/>
</dbReference>
<dbReference type="InterPro" id="IPR009010">
    <property type="entry name" value="Asp_de-COase-like_dom_sf"/>
</dbReference>
<dbReference type="GO" id="GO:0046872">
    <property type="term" value="F:metal ion binding"/>
    <property type="evidence" value="ECO:0007669"/>
    <property type="project" value="UniProtKB-KW"/>
</dbReference>
<dbReference type="GO" id="GO:0043546">
    <property type="term" value="F:molybdopterin cofactor binding"/>
    <property type="evidence" value="ECO:0007669"/>
    <property type="project" value="InterPro"/>
</dbReference>
<dbReference type="SUPFAM" id="SSF50692">
    <property type="entry name" value="ADC-like"/>
    <property type="match status" value="1"/>
</dbReference>
<organism evidence="5 6">
    <name type="scientific">Thermocrinis minervae</name>
    <dbReference type="NCBI Taxonomy" id="381751"/>
    <lineage>
        <taxon>Bacteria</taxon>
        <taxon>Pseudomonadati</taxon>
        <taxon>Aquificota</taxon>
        <taxon>Aquificia</taxon>
        <taxon>Aquificales</taxon>
        <taxon>Aquificaceae</taxon>
        <taxon>Thermocrinis</taxon>
    </lineage>
</organism>
<keyword evidence="3" id="KW-0411">Iron-sulfur</keyword>
<dbReference type="Pfam" id="PF01568">
    <property type="entry name" value="Molydop_binding"/>
    <property type="match status" value="1"/>
</dbReference>
<gene>
    <name evidence="5" type="ORF">SAMN05444391_1263</name>
</gene>
<evidence type="ECO:0000256" key="2">
    <source>
        <dbReference type="ARBA" id="ARBA00023004"/>
    </source>
</evidence>
<proteinExistence type="predicted"/>
<sequence length="497" mass="56956">MNLQPTAIPLTAKGFDEQKVGFCAGCGCSCAYIAYLKDGKIVDLYGHPADERGMGSLCTKGIAYIQETPSNPFRLKDFYLKDSGQFKRITKEETLGILKEKLRGKIAFLLGRHTSLEDYLIAKELGDVYVDAPVVNFKPSTVDFVHWKDKKLIISLEAEPVFSDVMATRFLVDAVEKGSILYCFSSRYETVCAKAKKRFLLNPAESLTFLEKLLEPEDTDQEIKELKRFLYLLRDSLLLVGSHLLLSPFRNRVLNLVKNLRKRFGVSYSFVGDIMPYPAKELSEFNTDYDLIFVVGNLLKLLPKEVLKDLRFTVSLSLFPDYSVNNSNMVIPAKNFTERIFTIYRHAYSYRVRSDRVLDGEGYSLYELLKEITNIDVQSLYFEPASIEDLEIEPEDIKGGVYVHTENTLVEDLGHWYPWLHEMERKQKAYIHPSTYKKLGLKENITIGDANLPLQTTPNIAPGVVFIPYSYEEFQPFDPGVSPNAFLKKPYHRWEKL</sequence>
<evidence type="ECO:0000256" key="3">
    <source>
        <dbReference type="ARBA" id="ARBA00023014"/>
    </source>
</evidence>
<evidence type="ECO:0000259" key="4">
    <source>
        <dbReference type="SMART" id="SM00926"/>
    </source>
</evidence>
<dbReference type="STRING" id="381751.SAMN05444391_1263"/>
<dbReference type="GO" id="GO:0016491">
    <property type="term" value="F:oxidoreductase activity"/>
    <property type="evidence" value="ECO:0007669"/>
    <property type="project" value="InterPro"/>
</dbReference>
<dbReference type="GO" id="GO:0051536">
    <property type="term" value="F:iron-sulfur cluster binding"/>
    <property type="evidence" value="ECO:0007669"/>
    <property type="project" value="UniProtKB-KW"/>
</dbReference>
<dbReference type="RefSeq" id="WP_079654365.1">
    <property type="nucleotide sequence ID" value="NZ_LT670846.1"/>
</dbReference>
<dbReference type="SMART" id="SM00926">
    <property type="entry name" value="Molybdop_Fe4S4"/>
    <property type="match status" value="1"/>
</dbReference>
<protein>
    <submittedName>
        <fullName evidence="5">NADH-dependent fumarate reductase subunit C</fullName>
    </submittedName>
</protein>
<accession>A0A1M6T215</accession>
<dbReference type="SUPFAM" id="SSF53706">
    <property type="entry name" value="Formate dehydrogenase/DMSO reductase, domains 1-3"/>
    <property type="match status" value="1"/>
</dbReference>
<evidence type="ECO:0000313" key="6">
    <source>
        <dbReference type="Proteomes" id="UP000189810"/>
    </source>
</evidence>
<reference evidence="5 6" key="1">
    <citation type="submission" date="2016-11" db="EMBL/GenBank/DDBJ databases">
        <authorList>
            <person name="Jaros S."/>
            <person name="Januszkiewicz K."/>
            <person name="Wedrychowicz H."/>
        </authorList>
    </citation>
    <scope>NUCLEOTIDE SEQUENCE [LARGE SCALE GENOMIC DNA]</scope>
    <source>
        <strain evidence="5 6">DSM 19557</strain>
    </source>
</reference>
<evidence type="ECO:0000256" key="1">
    <source>
        <dbReference type="ARBA" id="ARBA00022723"/>
    </source>
</evidence>
<dbReference type="EMBL" id="LT670846">
    <property type="protein sequence ID" value="SHK50949.1"/>
    <property type="molecule type" value="Genomic_DNA"/>
</dbReference>
<keyword evidence="1" id="KW-0479">Metal-binding</keyword>
<keyword evidence="6" id="KW-1185">Reference proteome</keyword>
<keyword evidence="2" id="KW-0408">Iron</keyword>
<dbReference type="InterPro" id="IPR006963">
    <property type="entry name" value="Mopterin_OxRdtase_4Fe-4S_dom"/>
</dbReference>